<dbReference type="AlphaFoldDB" id="A0A451A9N1"/>
<evidence type="ECO:0008006" key="3">
    <source>
        <dbReference type="Google" id="ProtNLM"/>
    </source>
</evidence>
<sequence>MPTHDADTTQNPHVAPPPPAHAASETETPPSAAPGLLDAAAQTARNANDLIGAAFRGGADALENAGDMAQAFAEAVAGQNLPSHIVVGEAADNGVAGLATKRELEEKGYSDGLIATEEGSLAREAADAFEPETLAGELTKGITQFAAGWAAFGPVVKGAGFLANPLAQNTVRGALTDATVFDPQAKRLSNLINTTPMFRNAVTEYLEASPDDSDAEGRFKNALEGMAIGGAVDTATRLFKSLREILQEEASGATNITNTPRGATHSGERTSSSSLAGRIRDTGANRTPGRGAPLGGNPGDNVRNFSVVDADSLVAKLSAAAEKRAPTEDAVVPTTVGEVFNFSKMDSSGAIEDTLRLTADAFTGHIEQLIKSGRYTFEEMQRDAAASLADMLSAGKDPLGSMNIMLAQQAEEAHAQTARLLAGKTVIQALAENVDQMVSKIVHDPLQATLEDGADLLRTLDQLGRMETSIKALQASAARATASGRIDTGISDAARSLSAWNLSNPEGVREAIEDAGGLEGVRKLAEKLHVLQGNVVGKMQYINNASAFDKWHEFRLAAMLSGPTTHIVNTTSNAIQAVLMPLERIGGGVVSGDKDAAMEGAFQLLHLTSMARDAVRLMAIERRLPDSILAAREAFRQGENILDVNTRVMESRRGAIAGRKGELIRAPLRLLAMEDEYFKQINYRAALRARLMIASRSVSKDAKARARWVEEQFKLGFDENGRAGNTEFAREALEYTREATFTSPLRYGLGNTLQRAARDHPSVRMIAPFVRTPTNILRGVWQRTPLLNMRQRQLREDFAAGGTRRAAAIGKTLTGSLLFASATGLATEGRITGGGPVDPKARKILRETGWQPYAYVTLDPVTGKKTYTQYKRLDPVGMFFGLAADFSEAIAQAPEKDGMATTEAIITAIATNLASKSYLTGLTETANAITQPSRYASSWLKHLAASNVPTGLMQVANFTGVADGTLREARSLVDALMKKTPVLERALYPKRSWITGEPVSPRYEPLSPGALSPFRQSQEVDDPVLAELAHLGKGFSGPAPRLEGFGLNDEQFDKLIERTARPPGKPSLHAQLRKVFATSAYDIDRKEKPDAPPELRDDDPRVRMVDKIIRIYKRMGRELLKEDYPELRRKIQLRNHARSAVRKGNAEGARKLIDAMNAD</sequence>
<dbReference type="EMBL" id="CAADFW010000079">
    <property type="protein sequence ID" value="VFK62738.1"/>
    <property type="molecule type" value="Genomic_DNA"/>
</dbReference>
<feature type="compositionally biased region" description="Low complexity" evidence="1">
    <location>
        <begin position="21"/>
        <end position="30"/>
    </location>
</feature>
<feature type="region of interest" description="Disordered" evidence="1">
    <location>
        <begin position="251"/>
        <end position="300"/>
    </location>
</feature>
<feature type="region of interest" description="Disordered" evidence="1">
    <location>
        <begin position="1"/>
        <end position="33"/>
    </location>
</feature>
<proteinExistence type="predicted"/>
<reference evidence="2" key="1">
    <citation type="submission" date="2019-02" db="EMBL/GenBank/DDBJ databases">
        <authorList>
            <person name="Gruber-Vodicka R. H."/>
            <person name="Seah K. B. B."/>
        </authorList>
    </citation>
    <scope>NUCLEOTIDE SEQUENCE</scope>
    <source>
        <strain evidence="2">BECK_BZ126</strain>
    </source>
</reference>
<evidence type="ECO:0000256" key="1">
    <source>
        <dbReference type="SAM" id="MobiDB-lite"/>
    </source>
</evidence>
<organism evidence="2">
    <name type="scientific">Candidatus Kentrum sp. TC</name>
    <dbReference type="NCBI Taxonomy" id="2126339"/>
    <lineage>
        <taxon>Bacteria</taxon>
        <taxon>Pseudomonadati</taxon>
        <taxon>Pseudomonadota</taxon>
        <taxon>Gammaproteobacteria</taxon>
        <taxon>Candidatus Kentrum</taxon>
    </lineage>
</organism>
<feature type="compositionally biased region" description="Polar residues" evidence="1">
    <location>
        <begin position="252"/>
        <end position="261"/>
    </location>
</feature>
<accession>A0A451A9N1</accession>
<evidence type="ECO:0000313" key="2">
    <source>
        <dbReference type="EMBL" id="VFK62738.1"/>
    </source>
</evidence>
<protein>
    <recommendedName>
        <fullName evidence="3">Large polyvalent protein associated domain-containing protein</fullName>
    </recommendedName>
</protein>
<name>A0A451A9N1_9GAMM</name>
<gene>
    <name evidence="2" type="ORF">BECKTC1821F_GA0114240_10799</name>
</gene>